<sequence>MDNEFNGGSFVIIPLVDRSISSQLELCVKVKGSDVPLKYSIADYRITRVKTEFQVELQDGSFKTLTELVQSCAENSSKVDLTFSIEKNK</sequence>
<comment type="caution">
    <text evidence="1">The sequence shown here is derived from an EMBL/GenBank/DDBJ whole genome shotgun (WGS) entry which is preliminary data.</text>
</comment>
<evidence type="ECO:0000313" key="1">
    <source>
        <dbReference type="EMBL" id="GMT02126.1"/>
    </source>
</evidence>
<proteinExistence type="predicted"/>
<dbReference type="AlphaFoldDB" id="A0AAV5U5H0"/>
<evidence type="ECO:0000313" key="2">
    <source>
        <dbReference type="Proteomes" id="UP001432027"/>
    </source>
</evidence>
<gene>
    <name evidence="1" type="ORF">PENTCL1PPCAC_24300</name>
</gene>
<name>A0AAV5U5H0_9BILA</name>
<accession>A0AAV5U5H0</accession>
<organism evidence="1 2">
    <name type="scientific">Pristionchus entomophagus</name>
    <dbReference type="NCBI Taxonomy" id="358040"/>
    <lineage>
        <taxon>Eukaryota</taxon>
        <taxon>Metazoa</taxon>
        <taxon>Ecdysozoa</taxon>
        <taxon>Nematoda</taxon>
        <taxon>Chromadorea</taxon>
        <taxon>Rhabditida</taxon>
        <taxon>Rhabditina</taxon>
        <taxon>Diplogasteromorpha</taxon>
        <taxon>Diplogasteroidea</taxon>
        <taxon>Neodiplogasteridae</taxon>
        <taxon>Pristionchus</taxon>
    </lineage>
</organism>
<dbReference type="EMBL" id="BTSX01000005">
    <property type="protein sequence ID" value="GMT02126.1"/>
    <property type="molecule type" value="Genomic_DNA"/>
</dbReference>
<reference evidence="1" key="1">
    <citation type="submission" date="2023-10" db="EMBL/GenBank/DDBJ databases">
        <title>Genome assembly of Pristionchus species.</title>
        <authorList>
            <person name="Yoshida K."/>
            <person name="Sommer R.J."/>
        </authorList>
    </citation>
    <scope>NUCLEOTIDE SEQUENCE</scope>
    <source>
        <strain evidence="1">RS0144</strain>
    </source>
</reference>
<dbReference type="Proteomes" id="UP001432027">
    <property type="component" value="Unassembled WGS sequence"/>
</dbReference>
<protein>
    <submittedName>
        <fullName evidence="1">Uncharacterized protein</fullName>
    </submittedName>
</protein>
<keyword evidence="2" id="KW-1185">Reference proteome</keyword>